<dbReference type="AlphaFoldDB" id="A0A1H5Y9U5"/>
<organism evidence="1 2">
    <name type="scientific">Bryocella elongata</name>
    <dbReference type="NCBI Taxonomy" id="863522"/>
    <lineage>
        <taxon>Bacteria</taxon>
        <taxon>Pseudomonadati</taxon>
        <taxon>Acidobacteriota</taxon>
        <taxon>Terriglobia</taxon>
        <taxon>Terriglobales</taxon>
        <taxon>Acidobacteriaceae</taxon>
        <taxon>Bryocella</taxon>
    </lineage>
</organism>
<proteinExistence type="predicted"/>
<gene>
    <name evidence="1" type="ORF">SAMN05421819_2202</name>
</gene>
<dbReference type="SUPFAM" id="SSF158446">
    <property type="entry name" value="IVS-encoded protein-like"/>
    <property type="match status" value="1"/>
</dbReference>
<dbReference type="InterPro" id="IPR012657">
    <property type="entry name" value="23S_rRNA-intervening_sequence"/>
</dbReference>
<dbReference type="PANTHER" id="PTHR38471">
    <property type="entry name" value="FOUR HELIX BUNDLE PROTEIN"/>
    <property type="match status" value="1"/>
</dbReference>
<accession>A0A1H5Y9U5</accession>
<sequence length="130" mass="14401">MTRASFRESIAWQRAMELSQVVYQLTRSFPKEELFGLSSQLRRSAVSVASNIAGGQGRITTGEFLQFLGIARGSALEVETQLEVALREGYGPPDMILRAEALAEEVVRILNASIATTRERRKRQRSASAT</sequence>
<keyword evidence="2" id="KW-1185">Reference proteome</keyword>
<dbReference type="CDD" id="cd16377">
    <property type="entry name" value="23S_rRNA_IVP_like"/>
    <property type="match status" value="1"/>
</dbReference>
<dbReference type="InterPro" id="IPR036583">
    <property type="entry name" value="23S_rRNA_IVS_sf"/>
</dbReference>
<protein>
    <submittedName>
        <fullName evidence="1">Four helix bundle protein</fullName>
    </submittedName>
</protein>
<dbReference type="Gene3D" id="1.20.1440.60">
    <property type="entry name" value="23S rRNA-intervening sequence"/>
    <property type="match status" value="1"/>
</dbReference>
<dbReference type="EMBL" id="FNVA01000003">
    <property type="protein sequence ID" value="SEG20859.1"/>
    <property type="molecule type" value="Genomic_DNA"/>
</dbReference>
<dbReference type="NCBIfam" id="TIGR02436">
    <property type="entry name" value="four helix bundle protein"/>
    <property type="match status" value="1"/>
</dbReference>
<dbReference type="Pfam" id="PF05635">
    <property type="entry name" value="23S_rRNA_IVP"/>
    <property type="match status" value="1"/>
</dbReference>
<dbReference type="RefSeq" id="WP_103933077.1">
    <property type="nucleotide sequence ID" value="NZ_FNVA01000003.1"/>
</dbReference>
<dbReference type="PANTHER" id="PTHR38471:SF2">
    <property type="entry name" value="FOUR HELIX BUNDLE PROTEIN"/>
    <property type="match status" value="1"/>
</dbReference>
<name>A0A1H5Y9U5_9BACT</name>
<reference evidence="1 2" key="1">
    <citation type="submission" date="2016-10" db="EMBL/GenBank/DDBJ databases">
        <authorList>
            <person name="de Groot N.N."/>
        </authorList>
    </citation>
    <scope>NUCLEOTIDE SEQUENCE [LARGE SCALE GENOMIC DNA]</scope>
    <source>
        <strain evidence="1 2">DSM 22489</strain>
    </source>
</reference>
<evidence type="ECO:0000313" key="1">
    <source>
        <dbReference type="EMBL" id="SEG20859.1"/>
    </source>
</evidence>
<dbReference type="Proteomes" id="UP000236728">
    <property type="component" value="Unassembled WGS sequence"/>
</dbReference>
<evidence type="ECO:0000313" key="2">
    <source>
        <dbReference type="Proteomes" id="UP000236728"/>
    </source>
</evidence>
<dbReference type="OrthoDB" id="160990at2"/>